<feature type="chain" id="PRO_5015608067" evidence="4">
    <location>
        <begin position="23"/>
        <end position="846"/>
    </location>
</feature>
<dbReference type="InterPro" id="IPR049478">
    <property type="entry name" value="BT_4395-like_hel"/>
</dbReference>
<sequence length="846" mass="94663">MFTFLKRSVVALLFFIPQTSSAQVVVPQPQEATISEQRFVPAHAYKVSGLDAGEQATYALFQSVLPVASKGKTLPLKIKKLKKGDAKLQRSGAYKLDISPKGIGIEAYDNRSVFYAAQTLSQLVQKERNGNITLPEASITDYPDVAYRGTVEGFYGDPWSHQDRLEQLRFYGKLKLNTYIYGPKDDPYHSSPHWRDPYPAMEAQQIRQLTQEAKNNKVDFVWAIHPGKDIQWSQADSSAIITKFNQMYDLGVRAFAVFFDDITGVGTDAKMQANLLNYIQRQFINQKRDVAPLIMCPTEYNKGWANKEPGTYLDILGEQLDPAIHVMWTGNTVVHDITKEGLEWVNKRIQRPAYVWWNFPVSDYVRNHLLMGPSYGIDTKAAQDMSGFVSNPMDKAEASKPAIFSVALYSWNMQAYDPQLAWEAANRYVMPEAPEAFRIFNAHNSDPGPNGHHYRRDESVEIKPYIHTFLEAYNNGKYKSEAAARINEEFAGIAKAPAEIRSKSRNKRLVEQISPWLLHFEFLGKAGSHVMAMAENRVKASHAAAWADYLQLEATLDSMATVNATFNQNPYQPGVRTGSLVLTPFIEDIFKQTGNYFLGLAERQSQAGIAGGTAISTAYGKSQKLGSQPLLQNNKDIAYSPMLEVAFLDSGEYIGFKPSEALQATALHFNLSNNNLLTWGAFETSKDGQVWTKADPTTEHGKGSIVFNDPAIKYVRLRNSSDKRQNFYLKEFRLEVKPVAGKNESVFAHDKSISTYQTLTSQQPVTVTLPQELKGTGLVVLLKTEGASYSITAPAAKGKRQTLYSGRESYIQLDSSKLKGVTELTFSTGSNQPVRIYELVKQQPAS</sequence>
<dbReference type="Pfam" id="PF07555">
    <property type="entry name" value="NAGidase"/>
    <property type="match status" value="1"/>
</dbReference>
<keyword evidence="4" id="KW-0732">Signal</keyword>
<dbReference type="Gene3D" id="2.60.40.1180">
    <property type="entry name" value="Golgi alpha-mannosidase II"/>
    <property type="match status" value="1"/>
</dbReference>
<protein>
    <submittedName>
        <fullName evidence="6">Hyaluronoglucosaminidase</fullName>
    </submittedName>
</protein>
<evidence type="ECO:0000256" key="1">
    <source>
        <dbReference type="ARBA" id="ARBA00022801"/>
    </source>
</evidence>
<dbReference type="SUPFAM" id="SSF51445">
    <property type="entry name" value="(Trans)glycosidases"/>
    <property type="match status" value="1"/>
</dbReference>
<dbReference type="Gene3D" id="3.20.20.80">
    <property type="entry name" value="Glycosidases"/>
    <property type="match status" value="1"/>
</dbReference>
<evidence type="ECO:0000256" key="4">
    <source>
        <dbReference type="SAM" id="SignalP"/>
    </source>
</evidence>
<dbReference type="InterPro" id="IPR015882">
    <property type="entry name" value="HEX_bac_N"/>
</dbReference>
<organism evidence="6 7">
    <name type="scientific">Pontibacter virosus</name>
    <dbReference type="NCBI Taxonomy" id="1765052"/>
    <lineage>
        <taxon>Bacteria</taxon>
        <taxon>Pseudomonadati</taxon>
        <taxon>Bacteroidota</taxon>
        <taxon>Cytophagia</taxon>
        <taxon>Cytophagales</taxon>
        <taxon>Hymenobacteraceae</taxon>
        <taxon>Pontibacter</taxon>
    </lineage>
</organism>
<dbReference type="AlphaFoldDB" id="A0A2U1B500"/>
<dbReference type="Pfam" id="PF21809">
    <property type="entry name" value="Glyco_hydro_84_hel"/>
    <property type="match status" value="1"/>
</dbReference>
<comment type="caution">
    <text evidence="6">The sequence shown here is derived from an EMBL/GenBank/DDBJ whole genome shotgun (WGS) entry which is preliminary data.</text>
</comment>
<feature type="signal peptide" evidence="4">
    <location>
        <begin position="1"/>
        <end position="22"/>
    </location>
</feature>
<dbReference type="InterPro" id="IPR051822">
    <property type="entry name" value="Glycosyl_Hydrolase_84"/>
</dbReference>
<evidence type="ECO:0000256" key="3">
    <source>
        <dbReference type="PROSITE-ProRule" id="PRU01353"/>
    </source>
</evidence>
<dbReference type="GO" id="GO:1901135">
    <property type="term" value="P:carbohydrate derivative metabolic process"/>
    <property type="evidence" value="ECO:0007669"/>
    <property type="project" value="UniProtKB-ARBA"/>
</dbReference>
<dbReference type="InterPro" id="IPR013780">
    <property type="entry name" value="Glyco_hydro_b"/>
</dbReference>
<keyword evidence="1 3" id="KW-0378">Hydrolase</keyword>
<feature type="domain" description="GH84" evidence="5">
    <location>
        <begin position="146"/>
        <end position="414"/>
    </location>
</feature>
<feature type="active site" description="Proton donor" evidence="3">
    <location>
        <position position="261"/>
    </location>
</feature>
<comment type="similarity">
    <text evidence="3">Belongs to the glycosyl hydrolase 84 family.</text>
</comment>
<accession>A0A2U1B500</accession>
<dbReference type="InterPro" id="IPR011496">
    <property type="entry name" value="O-GlcNAcase_cat"/>
</dbReference>
<name>A0A2U1B500_9BACT</name>
<evidence type="ECO:0000313" key="6">
    <source>
        <dbReference type="EMBL" id="PVY43755.1"/>
    </source>
</evidence>
<keyword evidence="7" id="KW-1185">Reference proteome</keyword>
<dbReference type="GO" id="GO:0015929">
    <property type="term" value="F:hexosaminidase activity"/>
    <property type="evidence" value="ECO:0007669"/>
    <property type="project" value="UniProtKB-ARBA"/>
</dbReference>
<dbReference type="Gene3D" id="3.30.379.10">
    <property type="entry name" value="Chitobiase/beta-hexosaminidase domain 2-like"/>
    <property type="match status" value="1"/>
</dbReference>
<dbReference type="SUPFAM" id="SSF55545">
    <property type="entry name" value="beta-N-acetylhexosaminidase-like domain"/>
    <property type="match status" value="1"/>
</dbReference>
<evidence type="ECO:0000313" key="7">
    <source>
        <dbReference type="Proteomes" id="UP000245466"/>
    </source>
</evidence>
<dbReference type="PANTHER" id="PTHR13170:SF16">
    <property type="entry name" value="PROTEIN O-GLCNACASE"/>
    <property type="match status" value="1"/>
</dbReference>
<dbReference type="SUPFAM" id="SSF140657">
    <property type="entry name" value="Hyaluronidase post-catalytic domain-like"/>
    <property type="match status" value="1"/>
</dbReference>
<dbReference type="OrthoDB" id="9760892at2"/>
<reference evidence="6 7" key="1">
    <citation type="submission" date="2018-04" db="EMBL/GenBank/DDBJ databases">
        <title>Genomic Encyclopedia of Type Strains, Phase IV (KMG-IV): sequencing the most valuable type-strain genomes for metagenomic binning, comparative biology and taxonomic classification.</title>
        <authorList>
            <person name="Goeker M."/>
        </authorList>
    </citation>
    <scope>NUCLEOTIDE SEQUENCE [LARGE SCALE GENOMIC DNA]</scope>
    <source>
        <strain evidence="6 7">DSM 100231</strain>
    </source>
</reference>
<gene>
    <name evidence="6" type="ORF">C8E01_101111</name>
</gene>
<dbReference type="Gene3D" id="1.20.58.460">
    <property type="entry name" value="Hyaluronidase post-catalytic domain-like"/>
    <property type="match status" value="1"/>
</dbReference>
<keyword evidence="2 3" id="KW-0326">Glycosidase</keyword>
<dbReference type="EMBL" id="QEKI01000001">
    <property type="protein sequence ID" value="PVY43755.1"/>
    <property type="molecule type" value="Genomic_DNA"/>
</dbReference>
<dbReference type="GO" id="GO:0005975">
    <property type="term" value="P:carbohydrate metabolic process"/>
    <property type="evidence" value="ECO:0007669"/>
    <property type="project" value="UniProtKB-ARBA"/>
</dbReference>
<dbReference type="InterPro" id="IPR017853">
    <property type="entry name" value="GH"/>
</dbReference>
<dbReference type="InterPro" id="IPR029018">
    <property type="entry name" value="Hex-like_dom2"/>
</dbReference>
<evidence type="ECO:0000259" key="5">
    <source>
        <dbReference type="PROSITE" id="PS52009"/>
    </source>
</evidence>
<evidence type="ECO:0000256" key="2">
    <source>
        <dbReference type="ARBA" id="ARBA00023295"/>
    </source>
</evidence>
<dbReference type="Pfam" id="PF02838">
    <property type="entry name" value="Glyco_hydro_20b"/>
    <property type="match status" value="1"/>
</dbReference>
<proteinExistence type="inferred from homology"/>
<dbReference type="PANTHER" id="PTHR13170">
    <property type="entry name" value="O-GLCNACASE"/>
    <property type="match status" value="1"/>
</dbReference>
<dbReference type="RefSeq" id="WP_116541427.1">
    <property type="nucleotide sequence ID" value="NZ_QEKI01000001.1"/>
</dbReference>
<dbReference type="Proteomes" id="UP000245466">
    <property type="component" value="Unassembled WGS sequence"/>
</dbReference>
<dbReference type="PROSITE" id="PS52009">
    <property type="entry name" value="GH84"/>
    <property type="match status" value="1"/>
</dbReference>